<organism evidence="3 4">
    <name type="scientific">Zalerion maritima</name>
    <dbReference type="NCBI Taxonomy" id="339359"/>
    <lineage>
        <taxon>Eukaryota</taxon>
        <taxon>Fungi</taxon>
        <taxon>Dikarya</taxon>
        <taxon>Ascomycota</taxon>
        <taxon>Pezizomycotina</taxon>
        <taxon>Sordariomycetes</taxon>
        <taxon>Lulworthiomycetidae</taxon>
        <taxon>Lulworthiales</taxon>
        <taxon>Lulworthiaceae</taxon>
        <taxon>Zalerion</taxon>
    </lineage>
</organism>
<feature type="compositionally biased region" description="Basic and acidic residues" evidence="1">
    <location>
        <begin position="43"/>
        <end position="62"/>
    </location>
</feature>
<comment type="caution">
    <text evidence="3">The sequence shown here is derived from an EMBL/GenBank/DDBJ whole genome shotgun (WGS) entry which is preliminary data.</text>
</comment>
<evidence type="ECO:0000313" key="4">
    <source>
        <dbReference type="Proteomes" id="UP001201980"/>
    </source>
</evidence>
<feature type="region of interest" description="Disordered" evidence="1">
    <location>
        <begin position="883"/>
        <end position="919"/>
    </location>
</feature>
<dbReference type="PANTHER" id="PTHR28067:SF1">
    <property type="entry name" value="DNA REPLICATION REGULATOR SLD3"/>
    <property type="match status" value="1"/>
</dbReference>
<dbReference type="PANTHER" id="PTHR28067">
    <property type="entry name" value="DNA REPLICATION REGULATOR SLD3"/>
    <property type="match status" value="1"/>
</dbReference>
<dbReference type="InterPro" id="IPR042511">
    <property type="entry name" value="Sld3"/>
</dbReference>
<evidence type="ECO:0000256" key="1">
    <source>
        <dbReference type="SAM" id="MobiDB-lite"/>
    </source>
</evidence>
<feature type="region of interest" description="Disordered" evidence="1">
    <location>
        <begin position="210"/>
        <end position="232"/>
    </location>
</feature>
<dbReference type="InterPro" id="IPR013948">
    <property type="entry name" value="DNA_replication_reg_Sld3_C"/>
</dbReference>
<feature type="region of interest" description="Disordered" evidence="1">
    <location>
        <begin position="673"/>
        <end position="702"/>
    </location>
</feature>
<feature type="region of interest" description="Disordered" evidence="1">
    <location>
        <begin position="1"/>
        <end position="85"/>
    </location>
</feature>
<evidence type="ECO:0000259" key="2">
    <source>
        <dbReference type="Pfam" id="PF08639"/>
    </source>
</evidence>
<dbReference type="Pfam" id="PF08639">
    <property type="entry name" value="Sld3_STD"/>
    <property type="match status" value="1"/>
</dbReference>
<feature type="compositionally biased region" description="Basic and acidic residues" evidence="1">
    <location>
        <begin position="743"/>
        <end position="754"/>
    </location>
</feature>
<sequence length="975" mass="107445">MSSQLHSALDASVSSSLSLSSRTPSAAPTPSSQSCTASCNDSASRKSEKRKMDNGHALEPLRKRSRSQVLESHPLKRSRDSHPMEELLQPTISVVSHPRNVAGRSRTLQPLMLLHRQNVPFAFLDLTCPSGEFPASRFVESHIKPLDLEDRLGSGPVALVAASESSGKVYVLERHQNGIYIVCKLGQWVQLEPLAPISIACHHQALKSLRARRPEHSQPSTTPHDYREQKEKQRAIEKLNAARKASARRQSSVCIDLKSSFTENMGSRAATPLASGAESQLSKPVHLEAQEIKPTVTNEPAEDIIPKPTAEELFQNIRTHHFESLYHSKGSVAYFAKGPLSRARAAFNLDLDCNLNMVDLIDFLRGFIMTTVQIDKKYRERVPSVVSGIKTLVESTDEEGGKPKKKKPKKMKLGKDGFYPNEEEHVRKWWRSVMEMRKSQLLEDETITMQEARFHIDSLRTRETLLQVVIILEILGLEPLRANKAVDSQGLPGEQLREVVLETGPDPTPKRRNKHNLPLMLDVHADRLCIWQSTAIEVPALAGDSQFSSLRAATGDRLGVGASDPLKDFCVDVIVPFFSSRLQQQSDTLCRKFGGPSIIASPPKPNAKPTPAKRVVKSHSRPGAITKRPLLKHPHSASSLEMALSREKARRSISRGPDAIANLRARTLPSVPKLKRENSSGPSALNEIPKASSSLQEQSVNTQGSMKGVTVFEDPRARKKALLDTELKDAISAIKKPNRELAGKSMVEETERRTLSQMKKGRKPTRNFQQQVQVKATPINSRYKDLIGSGGTSMSKLELANMNECNDCIPSSSIIPSSGPRRSQLGDPFSTNRVAATPLKRVSSAPNSVFPSFKEDAIPASSPLVTRTPYPRDKTACNRAALDSSGSKFGIPSTPEKSKFKEQFQTPARKRTSSLAPDMATTPVAATPDILLATPVAVAGSTIRKMFAAPQETKPQVVHKSIFQRLGWDDDDELL</sequence>
<feature type="compositionally biased region" description="Basic residues" evidence="1">
    <location>
        <begin position="403"/>
        <end position="412"/>
    </location>
</feature>
<dbReference type="GO" id="GO:0006270">
    <property type="term" value="P:DNA replication initiation"/>
    <property type="evidence" value="ECO:0007669"/>
    <property type="project" value="InterPro"/>
</dbReference>
<feature type="compositionally biased region" description="Polar residues" evidence="1">
    <location>
        <begin position="691"/>
        <end position="702"/>
    </location>
</feature>
<dbReference type="GO" id="GO:0031261">
    <property type="term" value="C:DNA replication preinitiation complex"/>
    <property type="evidence" value="ECO:0007669"/>
    <property type="project" value="TreeGrafter"/>
</dbReference>
<feature type="compositionally biased region" description="Basic and acidic residues" evidence="1">
    <location>
        <begin position="73"/>
        <end position="85"/>
    </location>
</feature>
<dbReference type="EMBL" id="JAKWBI020000447">
    <property type="protein sequence ID" value="KAJ2894908.1"/>
    <property type="molecule type" value="Genomic_DNA"/>
</dbReference>
<accession>A0AAD5WPB3</accession>
<dbReference type="Proteomes" id="UP001201980">
    <property type="component" value="Unassembled WGS sequence"/>
</dbReference>
<feature type="region of interest" description="Disordered" evidence="1">
    <location>
        <begin position="395"/>
        <end position="416"/>
    </location>
</feature>
<proteinExistence type="predicted"/>
<dbReference type="Gene3D" id="1.20.58.2130">
    <property type="match status" value="1"/>
</dbReference>
<gene>
    <name evidence="3" type="ORF">MKZ38_007105</name>
</gene>
<name>A0AAD5WPB3_9PEZI</name>
<reference evidence="3" key="1">
    <citation type="submission" date="2022-07" db="EMBL/GenBank/DDBJ databases">
        <title>Draft genome sequence of Zalerion maritima ATCC 34329, a (micro)plastics degrading marine fungus.</title>
        <authorList>
            <person name="Paco A."/>
            <person name="Goncalves M.F.M."/>
            <person name="Rocha-Santos T.A.P."/>
            <person name="Alves A."/>
        </authorList>
    </citation>
    <scope>NUCLEOTIDE SEQUENCE</scope>
    <source>
        <strain evidence="3">ATCC 34329</strain>
    </source>
</reference>
<dbReference type="AlphaFoldDB" id="A0AAD5WPB3"/>
<feature type="compositionally biased region" description="Low complexity" evidence="1">
    <location>
        <begin position="7"/>
        <end position="38"/>
    </location>
</feature>
<evidence type="ECO:0000313" key="3">
    <source>
        <dbReference type="EMBL" id="KAJ2894908.1"/>
    </source>
</evidence>
<feature type="domain" description="DNA replication regulator Sld3 C-terminal" evidence="2">
    <location>
        <begin position="312"/>
        <end position="840"/>
    </location>
</feature>
<feature type="region of interest" description="Disordered" evidence="1">
    <location>
        <begin position="596"/>
        <end position="620"/>
    </location>
</feature>
<feature type="region of interest" description="Disordered" evidence="1">
    <location>
        <begin position="743"/>
        <end position="769"/>
    </location>
</feature>
<protein>
    <recommendedName>
        <fullName evidence="2">DNA replication regulator Sld3 C-terminal domain-containing protein</fullName>
    </recommendedName>
</protein>
<keyword evidence="4" id="KW-1185">Reference proteome</keyword>